<dbReference type="PANTHER" id="PTHR12589:SF8">
    <property type="entry name" value="6-CARBOXY-5,6,7,8-TETRAHYDROPTERIN SYNTHASE"/>
    <property type="match status" value="1"/>
</dbReference>
<evidence type="ECO:0000313" key="1">
    <source>
        <dbReference type="EMBL" id="VAW55798.1"/>
    </source>
</evidence>
<dbReference type="NCBIfam" id="TIGR03367">
    <property type="entry name" value="queuosine_QueD"/>
    <property type="match status" value="1"/>
</dbReference>
<dbReference type="InterPro" id="IPR038418">
    <property type="entry name" value="6-PTP_synth/QueD_sf"/>
</dbReference>
<protein>
    <submittedName>
        <fullName evidence="1">6-carboxy-5,6,7,8-tetrahydropterin synthase</fullName>
        <ecNumber evidence="1">4.1.2.50</ecNumber>
    </submittedName>
</protein>
<dbReference type="Gene3D" id="3.30.479.10">
    <property type="entry name" value="6-pyruvoyl tetrahydropterin synthase/QueD"/>
    <property type="match status" value="1"/>
</dbReference>
<dbReference type="SUPFAM" id="SSF55620">
    <property type="entry name" value="Tetrahydrobiopterin biosynthesis enzymes-like"/>
    <property type="match status" value="1"/>
</dbReference>
<dbReference type="AlphaFoldDB" id="A0A3B0WIF6"/>
<organism evidence="1">
    <name type="scientific">hydrothermal vent metagenome</name>
    <dbReference type="NCBI Taxonomy" id="652676"/>
    <lineage>
        <taxon>unclassified sequences</taxon>
        <taxon>metagenomes</taxon>
        <taxon>ecological metagenomes</taxon>
    </lineage>
</organism>
<reference evidence="1" key="1">
    <citation type="submission" date="2018-06" db="EMBL/GenBank/DDBJ databases">
        <authorList>
            <person name="Zhirakovskaya E."/>
        </authorList>
    </citation>
    <scope>NUCLEOTIDE SEQUENCE</scope>
</reference>
<dbReference type="GO" id="GO:0070497">
    <property type="term" value="F:6-carboxytetrahydropterin synthase activity"/>
    <property type="evidence" value="ECO:0007669"/>
    <property type="project" value="UniProtKB-EC"/>
</dbReference>
<gene>
    <name evidence="1" type="ORF">MNBD_GAMMA07-529</name>
</gene>
<dbReference type="PANTHER" id="PTHR12589">
    <property type="entry name" value="PYRUVOYL TETRAHYDROBIOPTERIN SYNTHASE"/>
    <property type="match status" value="1"/>
</dbReference>
<dbReference type="InterPro" id="IPR007115">
    <property type="entry name" value="6-PTP_synth/QueD"/>
</dbReference>
<accession>A0A3B0WIF6</accession>
<dbReference type="Pfam" id="PF01242">
    <property type="entry name" value="PTPS"/>
    <property type="match status" value="1"/>
</dbReference>
<sequence>MSISVLPICHKRLLIRVKTDRIMRFLPLAFQLQYKQPIMPAKYTLKIVTDFASAHTLRDYPGACSRMHGHNWKVELELESSQLDAIGMAVDFKAMKKATNDVCDRLDHRYLNEIAPFTEINPTAENMAAWIFHEVGKKLNTDTLHVSSLTLWETERACVTYSE</sequence>
<dbReference type="EC" id="4.1.2.50" evidence="1"/>
<keyword evidence="1" id="KW-0456">Lyase</keyword>
<dbReference type="EMBL" id="UOFF01000118">
    <property type="protein sequence ID" value="VAW55798.1"/>
    <property type="molecule type" value="Genomic_DNA"/>
</dbReference>
<proteinExistence type="predicted"/>
<name>A0A3B0WIF6_9ZZZZ</name>